<accession>A0A0S4L0P6</accession>
<dbReference type="EMBL" id="LN885086">
    <property type="protein sequence ID" value="CUQ68347.1"/>
    <property type="molecule type" value="Genomic_DNA"/>
</dbReference>
<keyword evidence="2" id="KW-1185">Reference proteome</keyword>
<protein>
    <submittedName>
        <fullName evidence="1">Uncharacterized protein</fullName>
    </submittedName>
</protein>
<reference evidence="2" key="1">
    <citation type="submission" date="2015-09" db="EMBL/GenBank/DDBJ databases">
        <authorList>
            <person name="Daims H."/>
        </authorList>
    </citation>
    <scope>NUCLEOTIDE SEQUENCE [LARGE SCALE GENOMIC DNA]</scope>
</reference>
<dbReference type="Proteomes" id="UP000066284">
    <property type="component" value="Chromosome 1"/>
</dbReference>
<dbReference type="STRING" id="1715989.NITINOP_3376"/>
<gene>
    <name evidence="1" type="ORF">NITINOP_3376</name>
</gene>
<organism evidence="1 2">
    <name type="scientific">Candidatus Nitrospira inopinata</name>
    <dbReference type="NCBI Taxonomy" id="1715989"/>
    <lineage>
        <taxon>Bacteria</taxon>
        <taxon>Pseudomonadati</taxon>
        <taxon>Nitrospirota</taxon>
        <taxon>Nitrospiria</taxon>
        <taxon>Nitrospirales</taxon>
        <taxon>Nitrospiraceae</taxon>
        <taxon>Nitrospira</taxon>
    </lineage>
</organism>
<dbReference type="AlphaFoldDB" id="A0A0S4L0P6"/>
<proteinExistence type="predicted"/>
<dbReference type="OrthoDB" id="9787633at2"/>
<dbReference type="RefSeq" id="WP_062487577.1">
    <property type="nucleotide sequence ID" value="NZ_LN885086.1"/>
</dbReference>
<sequence>MTLSSKQAQMPPPTSLRHALANVRHGLLKLHKALIVAEQITFERIYGRIDSTGQLLQLVMNDPWFTWLHPLSNLIIRIDELLEKEERDVAEQAVFLVAEARALIRPSEEGDGFERSYYEALQRAPDVVMAHCEIKKLLNLPFA</sequence>
<evidence type="ECO:0000313" key="1">
    <source>
        <dbReference type="EMBL" id="CUQ68347.1"/>
    </source>
</evidence>
<evidence type="ECO:0000313" key="2">
    <source>
        <dbReference type="Proteomes" id="UP000066284"/>
    </source>
</evidence>
<dbReference type="KEGG" id="nio:NITINOP_3376"/>
<name>A0A0S4L0P6_9BACT</name>